<evidence type="ECO:0000259" key="2">
    <source>
        <dbReference type="Pfam" id="PF04773"/>
    </source>
</evidence>
<proteinExistence type="predicted"/>
<dbReference type="PANTHER" id="PTHR30273:SF2">
    <property type="entry name" value="PROTEIN FECR"/>
    <property type="match status" value="1"/>
</dbReference>
<evidence type="ECO:0000256" key="1">
    <source>
        <dbReference type="SAM" id="Phobius"/>
    </source>
</evidence>
<dbReference type="EMBL" id="JAKJSC010000002">
    <property type="protein sequence ID" value="MDE5419036.1"/>
    <property type="molecule type" value="Genomic_DNA"/>
</dbReference>
<feature type="domain" description="Protein FecR C-terminal" evidence="3">
    <location>
        <begin position="321"/>
        <end position="389"/>
    </location>
</feature>
<evidence type="ECO:0000313" key="4">
    <source>
        <dbReference type="EMBL" id="MDE5419036.1"/>
    </source>
</evidence>
<dbReference type="RefSeq" id="WP_275110365.1">
    <property type="nucleotide sequence ID" value="NZ_JAKJSC010000002.1"/>
</dbReference>
<dbReference type="Pfam" id="PF04773">
    <property type="entry name" value="FecR"/>
    <property type="match status" value="1"/>
</dbReference>
<dbReference type="InterPro" id="IPR032508">
    <property type="entry name" value="FecR_C"/>
</dbReference>
<dbReference type="Proteomes" id="UP001528920">
    <property type="component" value="Unassembled WGS sequence"/>
</dbReference>
<feature type="domain" description="FecR protein" evidence="2">
    <location>
        <begin position="183"/>
        <end position="278"/>
    </location>
</feature>
<evidence type="ECO:0000313" key="5">
    <source>
        <dbReference type="Proteomes" id="UP001528920"/>
    </source>
</evidence>
<evidence type="ECO:0000259" key="3">
    <source>
        <dbReference type="Pfam" id="PF16344"/>
    </source>
</evidence>
<name>A0ABT5VUE1_9BACT</name>
<comment type="caution">
    <text evidence="4">The sequence shown here is derived from an EMBL/GenBank/DDBJ whole genome shotgun (WGS) entry which is preliminary data.</text>
</comment>
<reference evidence="4 5" key="1">
    <citation type="submission" date="2022-01" db="EMBL/GenBank/DDBJ databases">
        <title>Labilibaculum sp. nov, a marine bacterium isolated from Antarctica.</title>
        <authorList>
            <person name="Dai W."/>
        </authorList>
    </citation>
    <scope>NUCLEOTIDE SEQUENCE [LARGE SCALE GENOMIC DNA]</scope>
    <source>
        <strain evidence="4 5">DW002</strain>
    </source>
</reference>
<accession>A0ABT5VUE1</accession>
<gene>
    <name evidence="4" type="ORF">L3049_13605</name>
</gene>
<dbReference type="Gene3D" id="2.60.120.1440">
    <property type="match status" value="1"/>
</dbReference>
<dbReference type="Pfam" id="PF16344">
    <property type="entry name" value="FecR_C"/>
    <property type="match status" value="1"/>
</dbReference>
<keyword evidence="1" id="KW-0472">Membrane</keyword>
<protein>
    <submittedName>
        <fullName evidence="4">FecR family protein</fullName>
    </submittedName>
</protein>
<keyword evidence="1" id="KW-0812">Transmembrane</keyword>
<sequence length="391" mass="44781">MQEKEEHIIQLAIDYSKGELSVQAKLELEELLAESKENRSIFDSYCEKYHKARSVAFLSQLDEEKAWGRIRGSIKKPEKKSRKLHLWIPYAAAIAILISVSTFFLTQHQEKILSSKEYNFSELAQVGSRKAFLTLANGSKVTLHEEIEQQIAEADGTKITKDSANNITYLANADTKQELLYNTINVPRGGEYSLTLSDGTKVWLNSDTELRYPVKFSKDKRDVYLVGEAYLEVAHNKEAPFTVHTHDSEVVVLGTKFNISSYEDQEFIATTLVEGSVQINNLTSTEILEPGDQSMIVRGSAQINVAKVDTGLYTSWVNGVFEFENMELEYIMAQLGRWYDVKFFFKEEQQKHIRFTGAIKRDKPFEFMLEMIEQVEQVKFSVKDEHIIVGR</sequence>
<keyword evidence="1" id="KW-1133">Transmembrane helix</keyword>
<organism evidence="4 5">
    <name type="scientific">Paralabilibaculum antarcticum</name>
    <dbReference type="NCBI Taxonomy" id="2912572"/>
    <lineage>
        <taxon>Bacteria</taxon>
        <taxon>Pseudomonadati</taxon>
        <taxon>Bacteroidota</taxon>
        <taxon>Bacteroidia</taxon>
        <taxon>Marinilabiliales</taxon>
        <taxon>Marinifilaceae</taxon>
        <taxon>Paralabilibaculum</taxon>
    </lineage>
</organism>
<keyword evidence="5" id="KW-1185">Reference proteome</keyword>
<dbReference type="Gene3D" id="3.55.50.30">
    <property type="match status" value="1"/>
</dbReference>
<dbReference type="InterPro" id="IPR012373">
    <property type="entry name" value="Ferrdict_sens_TM"/>
</dbReference>
<dbReference type="InterPro" id="IPR006860">
    <property type="entry name" value="FecR"/>
</dbReference>
<dbReference type="PANTHER" id="PTHR30273">
    <property type="entry name" value="PERIPLASMIC SIGNAL SENSOR AND SIGMA FACTOR ACTIVATOR FECR-RELATED"/>
    <property type="match status" value="1"/>
</dbReference>
<feature type="transmembrane region" description="Helical" evidence="1">
    <location>
        <begin position="84"/>
        <end position="105"/>
    </location>
</feature>